<evidence type="ECO:0000313" key="6">
    <source>
        <dbReference type="Proteomes" id="UP001609175"/>
    </source>
</evidence>
<evidence type="ECO:0000313" key="4">
    <source>
        <dbReference type="EMBL" id="MFH5232375.1"/>
    </source>
</evidence>
<accession>A0ABW7JK10</accession>
<proteinExistence type="predicted"/>
<sequence length="82" mass="8262">MIGNKYSMTTRIAIALGTGVAALGISLAGTAGVASAKPCPSNCHDTNPKPKPPIDLGPVTPPPLPFCHVGVPQPCQAFPPGF</sequence>
<dbReference type="EMBL" id="JBIMSN010000145">
    <property type="protein sequence ID" value="MFH5232375.1"/>
    <property type="molecule type" value="Genomic_DNA"/>
</dbReference>
<feature type="region of interest" description="Disordered" evidence="1">
    <location>
        <begin position="32"/>
        <end position="57"/>
    </location>
</feature>
<dbReference type="Proteomes" id="UP001609175">
    <property type="component" value="Unassembled WGS sequence"/>
</dbReference>
<keyword evidence="2" id="KW-0732">Signal</keyword>
<evidence type="ECO:0000256" key="2">
    <source>
        <dbReference type="SAM" id="SignalP"/>
    </source>
</evidence>
<evidence type="ECO:0000313" key="7">
    <source>
        <dbReference type="Proteomes" id="UP001609176"/>
    </source>
</evidence>
<feature type="signal peptide" evidence="2">
    <location>
        <begin position="1"/>
        <end position="36"/>
    </location>
</feature>
<evidence type="ECO:0000313" key="5">
    <source>
        <dbReference type="EMBL" id="MFH5244199.1"/>
    </source>
</evidence>
<dbReference type="EMBL" id="JBIMSP010000038">
    <property type="protein sequence ID" value="MFH5244199.1"/>
    <property type="molecule type" value="Genomic_DNA"/>
</dbReference>
<comment type="caution">
    <text evidence="3">The sequence shown here is derived from an EMBL/GenBank/DDBJ whole genome shotgun (WGS) entry which is preliminary data.</text>
</comment>
<keyword evidence="8" id="KW-1185">Reference proteome</keyword>
<protein>
    <recommendedName>
        <fullName evidence="9">Intersectin-EH binding protein Ibp1</fullName>
    </recommendedName>
</protein>
<gene>
    <name evidence="5" type="ORF">ACHIPV_20310</name>
    <name evidence="3" type="ORF">ACHIPZ_08825</name>
    <name evidence="4" type="ORF">ACHIRB_27950</name>
</gene>
<feature type="chain" id="PRO_5045033523" description="Intersectin-EH binding protein Ibp1" evidence="2">
    <location>
        <begin position="37"/>
        <end position="82"/>
    </location>
</feature>
<reference evidence="6 7" key="1">
    <citation type="submission" date="2024-10" db="EMBL/GenBank/DDBJ databases">
        <authorList>
            <person name="Riesco R."/>
        </authorList>
    </citation>
    <scope>NUCLEOTIDE SEQUENCE [LARGE SCALE GENOMIC DNA]</scope>
    <source>
        <strain evidence="5 7">NCIMB 15448</strain>
        <strain evidence="3 6">NCIMB 15449</strain>
        <strain evidence="4 8">NCIMB 15450</strain>
    </source>
</reference>
<evidence type="ECO:0000256" key="1">
    <source>
        <dbReference type="SAM" id="MobiDB-lite"/>
    </source>
</evidence>
<dbReference type="RefSeq" id="WP_395113783.1">
    <property type="nucleotide sequence ID" value="NZ_JBIMSN010000145.1"/>
</dbReference>
<organism evidence="3 6">
    <name type="scientific">Antrihabitans spumae</name>
    <dbReference type="NCBI Taxonomy" id="3373370"/>
    <lineage>
        <taxon>Bacteria</taxon>
        <taxon>Bacillati</taxon>
        <taxon>Actinomycetota</taxon>
        <taxon>Actinomycetes</taxon>
        <taxon>Mycobacteriales</taxon>
        <taxon>Nocardiaceae</taxon>
        <taxon>Antrihabitans</taxon>
    </lineage>
</organism>
<evidence type="ECO:0000313" key="3">
    <source>
        <dbReference type="EMBL" id="MFH5208307.1"/>
    </source>
</evidence>
<dbReference type="Proteomes" id="UP001609176">
    <property type="component" value="Unassembled WGS sequence"/>
</dbReference>
<dbReference type="Proteomes" id="UP001609219">
    <property type="component" value="Unassembled WGS sequence"/>
</dbReference>
<name>A0ABW7JK10_9NOCA</name>
<evidence type="ECO:0000313" key="8">
    <source>
        <dbReference type="Proteomes" id="UP001609219"/>
    </source>
</evidence>
<dbReference type="EMBL" id="JBIMSO010000038">
    <property type="protein sequence ID" value="MFH5208307.1"/>
    <property type="molecule type" value="Genomic_DNA"/>
</dbReference>
<evidence type="ECO:0008006" key="9">
    <source>
        <dbReference type="Google" id="ProtNLM"/>
    </source>
</evidence>